<feature type="domain" description="DUF11" evidence="2">
    <location>
        <begin position="186"/>
        <end position="293"/>
    </location>
</feature>
<dbReference type="RefSeq" id="WP_120779545.1">
    <property type="nucleotide sequence ID" value="NZ_JBHLUP010000002.1"/>
</dbReference>
<dbReference type="Pfam" id="PF01345">
    <property type="entry name" value="DUF11"/>
    <property type="match status" value="2"/>
</dbReference>
<dbReference type="EMBL" id="RBAN01000002">
    <property type="protein sequence ID" value="RKN55357.1"/>
    <property type="molecule type" value="Genomic_DNA"/>
</dbReference>
<dbReference type="OrthoDB" id="3386021at2"/>
<dbReference type="InterPro" id="IPR013783">
    <property type="entry name" value="Ig-like_fold"/>
</dbReference>
<dbReference type="GO" id="GO:0005975">
    <property type="term" value="P:carbohydrate metabolic process"/>
    <property type="evidence" value="ECO:0007669"/>
    <property type="project" value="UniProtKB-ARBA"/>
</dbReference>
<evidence type="ECO:0000313" key="3">
    <source>
        <dbReference type="EMBL" id="RKN55357.1"/>
    </source>
</evidence>
<dbReference type="PROSITE" id="PS51318">
    <property type="entry name" value="TAT"/>
    <property type="match status" value="1"/>
</dbReference>
<keyword evidence="1" id="KW-0732">Signal</keyword>
<dbReference type="Proteomes" id="UP000279968">
    <property type="component" value="Unassembled WGS sequence"/>
</dbReference>
<dbReference type="SUPFAM" id="SSF117074">
    <property type="entry name" value="Hypothetical protein PA1324"/>
    <property type="match status" value="1"/>
</dbReference>
<evidence type="ECO:0000256" key="1">
    <source>
        <dbReference type="SAM" id="SignalP"/>
    </source>
</evidence>
<dbReference type="InterPro" id="IPR001434">
    <property type="entry name" value="OmcB-like_DUF11"/>
</dbReference>
<sequence>MSLHQQRRLKLVGALAASALTLTTIALLPAAAANAAPPLADLVVTVSANPTEVVDSGDWTTITVDVRNTGKQTSDHVTLTFALPAGAQFPTDGYVIPDSWQCDLLGTATCTTSPLAARAMAEPLSVPLNVPVGTAGDLLTVSATASGGTESSLTNNTGQATLRYIPAFVDLDFIAESADYQMINGEVLGLSSRIQNTGRSRSSDITVTVPLPSGMAPYSASGDGWTCAFGDTLAGGLPGWSCTHAPIWDGQTTGNLTVVGKISGAQPGDVLDLVATVSNTVLDTNPDNNTLRASATVLEAATIRGTVWVDSDRDGARDEGEPGAATGSIYHILLQPQAVGQPGAIATINPDGTYIAQARPGTYRVQFAIQDPYLYINSADSDLVSYDNNAGYTKYGYSDWVTLAGGEEAVVDAGVVSKYLS</sequence>
<dbReference type="Gene3D" id="2.60.40.10">
    <property type="entry name" value="Immunoglobulins"/>
    <property type="match status" value="2"/>
</dbReference>
<evidence type="ECO:0000259" key="2">
    <source>
        <dbReference type="Pfam" id="PF01345"/>
    </source>
</evidence>
<keyword evidence="4" id="KW-1185">Reference proteome</keyword>
<feature type="signal peptide" evidence="1">
    <location>
        <begin position="1"/>
        <end position="35"/>
    </location>
</feature>
<reference evidence="3 4" key="1">
    <citation type="journal article" date="2015" name="Int. J. Syst. Evol. Microbiol.">
        <title>Micromonospora costi sp. nov., isolated from a leaf of Costus speciosus.</title>
        <authorList>
            <person name="Thawai C."/>
        </authorList>
    </citation>
    <scope>NUCLEOTIDE SEQUENCE [LARGE SCALE GENOMIC DNA]</scope>
    <source>
        <strain evidence="3 4">CS1-12</strain>
    </source>
</reference>
<comment type="caution">
    <text evidence="3">The sequence shown here is derived from an EMBL/GenBank/DDBJ whole genome shotgun (WGS) entry which is preliminary data.</text>
</comment>
<dbReference type="AlphaFoldDB" id="A0A3B0A728"/>
<organism evidence="3 4">
    <name type="scientific">Micromonospora costi</name>
    <dbReference type="NCBI Taxonomy" id="1530042"/>
    <lineage>
        <taxon>Bacteria</taxon>
        <taxon>Bacillati</taxon>
        <taxon>Actinomycetota</taxon>
        <taxon>Actinomycetes</taxon>
        <taxon>Micromonosporales</taxon>
        <taxon>Micromonosporaceae</taxon>
        <taxon>Micromonospora</taxon>
    </lineage>
</organism>
<feature type="chain" id="PRO_5017280107" description="DUF11 domain-containing protein" evidence="1">
    <location>
        <begin position="36"/>
        <end position="421"/>
    </location>
</feature>
<feature type="domain" description="DUF11" evidence="2">
    <location>
        <begin position="41"/>
        <end position="162"/>
    </location>
</feature>
<name>A0A3B0A728_9ACTN</name>
<dbReference type="InterPro" id="IPR006311">
    <property type="entry name" value="TAT_signal"/>
</dbReference>
<evidence type="ECO:0000313" key="4">
    <source>
        <dbReference type="Proteomes" id="UP000279968"/>
    </source>
</evidence>
<gene>
    <name evidence="3" type="ORF">D7193_11820</name>
</gene>
<proteinExistence type="predicted"/>
<accession>A0A3B0A728</accession>
<protein>
    <recommendedName>
        <fullName evidence="2">DUF11 domain-containing protein</fullName>
    </recommendedName>
</protein>